<protein>
    <recommendedName>
        <fullName evidence="3">Prolyl 4-hydroxylase alpha subunit Fe(2+) 2OG dioxygenase domain-containing protein</fullName>
    </recommendedName>
</protein>
<feature type="region of interest" description="Disordered" evidence="1">
    <location>
        <begin position="41"/>
        <end position="188"/>
    </location>
</feature>
<feature type="compositionally biased region" description="Low complexity" evidence="1">
    <location>
        <begin position="93"/>
        <end position="102"/>
    </location>
</feature>
<name>A0A7S0R420_9CHLO</name>
<feature type="compositionally biased region" description="Basic and acidic residues" evidence="1">
    <location>
        <begin position="532"/>
        <end position="541"/>
    </location>
</feature>
<gene>
    <name evidence="2" type="ORF">POBO1169_LOCUS8684</name>
</gene>
<feature type="compositionally biased region" description="Acidic residues" evidence="1">
    <location>
        <begin position="139"/>
        <end position="149"/>
    </location>
</feature>
<dbReference type="EMBL" id="HBFA01016978">
    <property type="protein sequence ID" value="CAD8666539.1"/>
    <property type="molecule type" value="Transcribed_RNA"/>
</dbReference>
<accession>A0A7S0R420</accession>
<dbReference type="Gene3D" id="2.60.120.620">
    <property type="entry name" value="q2cbj1_9rhob like domain"/>
    <property type="match status" value="1"/>
</dbReference>
<evidence type="ECO:0000313" key="2">
    <source>
        <dbReference type="EMBL" id="CAD8666539.1"/>
    </source>
</evidence>
<evidence type="ECO:0008006" key="3">
    <source>
        <dbReference type="Google" id="ProtNLM"/>
    </source>
</evidence>
<organism evidence="2">
    <name type="scientific">Pyramimonas obovata</name>
    <dbReference type="NCBI Taxonomy" id="1411642"/>
    <lineage>
        <taxon>Eukaryota</taxon>
        <taxon>Viridiplantae</taxon>
        <taxon>Chlorophyta</taxon>
        <taxon>Pyramimonadophyceae</taxon>
        <taxon>Pyramimonadales</taxon>
        <taxon>Pyramimonadaceae</taxon>
        <taxon>Pyramimonas</taxon>
        <taxon>Pyramimonas incertae sedis</taxon>
    </lineage>
</organism>
<dbReference type="AlphaFoldDB" id="A0A7S0R420"/>
<feature type="region of interest" description="Disordered" evidence="1">
    <location>
        <begin position="516"/>
        <end position="541"/>
    </location>
</feature>
<sequence>MIGTIRPSEPLATSAPRRSMLRAQRFWSVVLFCAFVTAEGLQQTESRGAVPTWHPRRRRSGSEKDVGRSPTEGEGDEGSMDRKAARFVESLASRSSRSTSGVSRKRVKRREEEEEEEGIVDNRESSKVQPRRQRAARDDAEDSEEGDDEERSRGRKAGIRRSSSSQPNQSAQSSQSSVPPSPAVTVEKDMAKIAERWRKYKRNYRHESLCGPRSRDLTKCPLNVFQDVYPVDVIMEPYPHIVKKNVLPKEIYDELVANFPSDAYLGQLATGRRDRGLKSNYRFDVSGAQTMLTRMKVDPMWVDFVEFHTSPAFYKEVLRVFGDALLEERPDFGKVKGKRKALRDMYVKLRRSEDNRTDLTLDCQIAMNSPVTKDVVSVRGPHVDDINELWAGLLYLRHPADNSTGGELNVYECEEACEQVRITDEEKAALGMSTRRNHEQFHTKDLKVVSTVPYAKNTMVFFINSDHSVHGVSPRGRTPFSRRLVNFVGQKVIEADIAKAKDSKFAPLVASLPAKKALTSRLRSNKPSTQAQEDKKSSDSQ</sequence>
<proteinExistence type="predicted"/>
<feature type="compositionally biased region" description="Low complexity" evidence="1">
    <location>
        <begin position="162"/>
        <end position="178"/>
    </location>
</feature>
<evidence type="ECO:0000256" key="1">
    <source>
        <dbReference type="SAM" id="MobiDB-lite"/>
    </source>
</evidence>
<feature type="compositionally biased region" description="Polar residues" evidence="1">
    <location>
        <begin position="521"/>
        <end position="531"/>
    </location>
</feature>
<reference evidence="2" key="1">
    <citation type="submission" date="2021-01" db="EMBL/GenBank/DDBJ databases">
        <authorList>
            <person name="Corre E."/>
            <person name="Pelletier E."/>
            <person name="Niang G."/>
            <person name="Scheremetjew M."/>
            <person name="Finn R."/>
            <person name="Kale V."/>
            <person name="Holt S."/>
            <person name="Cochrane G."/>
            <person name="Meng A."/>
            <person name="Brown T."/>
            <person name="Cohen L."/>
        </authorList>
    </citation>
    <scope>NUCLEOTIDE SEQUENCE</scope>
    <source>
        <strain evidence="2">CCMP722</strain>
    </source>
</reference>